<keyword evidence="18" id="KW-1185">Reference proteome</keyword>
<dbReference type="InterPro" id="IPR004467">
    <property type="entry name" value="Or_phspho_trans_dom"/>
</dbReference>
<evidence type="ECO:0000256" key="14">
    <source>
        <dbReference type="PIRSR" id="PIRSR614732-1"/>
    </source>
</evidence>
<evidence type="ECO:0000256" key="1">
    <source>
        <dbReference type="ARBA" id="ARBA00004861"/>
    </source>
</evidence>
<feature type="binding site" evidence="15">
    <location>
        <position position="419"/>
    </location>
    <ligand>
        <name>substrate</name>
    </ligand>
</feature>
<dbReference type="NCBIfam" id="TIGR01740">
    <property type="entry name" value="pyrF"/>
    <property type="match status" value="1"/>
</dbReference>
<evidence type="ECO:0000256" key="3">
    <source>
        <dbReference type="ARBA" id="ARBA00006221"/>
    </source>
</evidence>
<feature type="domain" description="Orotidine 5'-phosphate decarboxylase" evidence="16">
    <location>
        <begin position="241"/>
        <end position="454"/>
    </location>
</feature>
<gene>
    <name evidence="17" type="primary">100123466</name>
</gene>
<evidence type="ECO:0000256" key="11">
    <source>
        <dbReference type="ARBA" id="ARBA00022975"/>
    </source>
</evidence>
<dbReference type="OMA" id="SAKHVCG"/>
<dbReference type="InterPro" id="IPR018089">
    <property type="entry name" value="OMPdecase_AS"/>
</dbReference>
<dbReference type="EC" id="4.1.1.23" evidence="6"/>
<dbReference type="NCBIfam" id="TIGR00336">
    <property type="entry name" value="pyrE"/>
    <property type="match status" value="1"/>
</dbReference>
<feature type="active site" description="For OMPdecase activity" evidence="14">
    <location>
        <position position="305"/>
    </location>
</feature>
<dbReference type="GO" id="GO:0044205">
    <property type="term" value="P:'de novo' UMP biosynthetic process"/>
    <property type="evidence" value="ECO:0007669"/>
    <property type="project" value="UniProtKB-UniPathway"/>
</dbReference>
<dbReference type="GO" id="GO:0006207">
    <property type="term" value="P:'de novo' pyrimidine nucleobase biosynthetic process"/>
    <property type="evidence" value="ECO:0007669"/>
    <property type="project" value="InterPro"/>
</dbReference>
<dbReference type="UniPathway" id="UPA00070">
    <property type="reaction ID" value="UER00119"/>
</dbReference>
<feature type="binding site" evidence="15">
    <location>
        <position position="269"/>
    </location>
    <ligand>
        <name>substrate</name>
    </ligand>
</feature>
<dbReference type="InterPro" id="IPR001754">
    <property type="entry name" value="OMPdeCOase_dom"/>
</dbReference>
<evidence type="ECO:0000256" key="12">
    <source>
        <dbReference type="ARBA" id="ARBA00023239"/>
    </source>
</evidence>
<dbReference type="GO" id="GO:0004588">
    <property type="term" value="F:orotate phosphoribosyltransferase activity"/>
    <property type="evidence" value="ECO:0007669"/>
    <property type="project" value="UniProtKB-EC"/>
</dbReference>
<dbReference type="InterPro" id="IPR014732">
    <property type="entry name" value="OMPdecase"/>
</dbReference>
<dbReference type="EnsemblMetazoa" id="XM_001607058">
    <property type="protein sequence ID" value="XP_001607108"/>
    <property type="gene ID" value="LOC100123466"/>
</dbReference>
<dbReference type="CDD" id="cd04725">
    <property type="entry name" value="OMP_decarboxylase_like"/>
    <property type="match status" value="1"/>
</dbReference>
<dbReference type="EC" id="2.4.2.10" evidence="5"/>
<dbReference type="SUPFAM" id="SSF53271">
    <property type="entry name" value="PRTase-like"/>
    <property type="match status" value="1"/>
</dbReference>
<dbReference type="KEGG" id="nvi:100123466"/>
<dbReference type="PANTHER" id="PTHR19278">
    <property type="entry name" value="OROTATE PHOSPHORIBOSYLTRANSFERASE"/>
    <property type="match status" value="1"/>
</dbReference>
<dbReference type="InterPro" id="IPR011060">
    <property type="entry name" value="RibuloseP-bd_barrel"/>
</dbReference>
<feature type="binding site" evidence="15">
    <location>
        <position position="439"/>
    </location>
    <ligand>
        <name>substrate</name>
    </ligand>
</feature>
<evidence type="ECO:0000256" key="7">
    <source>
        <dbReference type="ARBA" id="ARBA00015047"/>
    </source>
</evidence>
<comment type="similarity">
    <text evidence="3">In the N-terminal section; belongs to the purine/pyrimidine phosphoribosyltransferase family.</text>
</comment>
<feature type="binding site" evidence="15">
    <location>
        <position position="247"/>
    </location>
    <ligand>
        <name>substrate</name>
    </ligand>
</feature>
<evidence type="ECO:0000256" key="10">
    <source>
        <dbReference type="ARBA" id="ARBA00022793"/>
    </source>
</evidence>
<comment type="pathway">
    <text evidence="1">Pyrimidine metabolism; UMP biosynthesis via de novo pathway; UMP from orotate: step 2/2.</text>
</comment>
<feature type="binding site" evidence="15">
    <location>
        <position position="362"/>
    </location>
    <ligand>
        <name>substrate</name>
    </ligand>
</feature>
<dbReference type="NCBIfam" id="NF010382">
    <property type="entry name" value="PRK13809.1"/>
    <property type="match status" value="1"/>
</dbReference>
<evidence type="ECO:0000256" key="15">
    <source>
        <dbReference type="PIRSR" id="PIRSR614732-2"/>
    </source>
</evidence>
<keyword evidence="11" id="KW-0665">Pyrimidine biosynthesis</keyword>
<dbReference type="InterPro" id="IPR000836">
    <property type="entry name" value="PRTase_dom"/>
</dbReference>
<keyword evidence="8" id="KW-0328">Glycosyltransferase</keyword>
<dbReference type="Pfam" id="PF00156">
    <property type="entry name" value="Pribosyltran"/>
    <property type="match status" value="1"/>
</dbReference>
<dbReference type="InterPro" id="IPR023031">
    <property type="entry name" value="OPRT"/>
</dbReference>
<evidence type="ECO:0000259" key="16">
    <source>
        <dbReference type="SMART" id="SM00934"/>
    </source>
</evidence>
<evidence type="ECO:0000313" key="18">
    <source>
        <dbReference type="Proteomes" id="UP000002358"/>
    </source>
</evidence>
<keyword evidence="12" id="KW-0456">Lyase</keyword>
<dbReference type="Gene3D" id="3.20.20.70">
    <property type="entry name" value="Aldolase class I"/>
    <property type="match status" value="1"/>
</dbReference>
<keyword evidence="13" id="KW-0511">Multifunctional enzyme</keyword>
<evidence type="ECO:0000256" key="9">
    <source>
        <dbReference type="ARBA" id="ARBA00022679"/>
    </source>
</evidence>
<feature type="active site" description="For OMPdecase activity" evidence="14">
    <location>
        <position position="302"/>
    </location>
</feature>
<dbReference type="SMART" id="SM00934">
    <property type="entry name" value="OMPdecase"/>
    <property type="match status" value="1"/>
</dbReference>
<keyword evidence="10" id="KW-0210">Decarboxylase</keyword>
<dbReference type="InParanoid" id="A0A7M7GGZ4"/>
<dbReference type="InterPro" id="IPR029057">
    <property type="entry name" value="PRTase-like"/>
</dbReference>
<name>A0A7M7GGZ4_NASVI</name>
<evidence type="ECO:0000256" key="6">
    <source>
        <dbReference type="ARBA" id="ARBA00012321"/>
    </source>
</evidence>
<feature type="binding site" evidence="15">
    <location>
        <position position="438"/>
    </location>
    <ligand>
        <name>substrate</name>
    </ligand>
</feature>
<dbReference type="SMR" id="A0A7M7GGZ4"/>
<dbReference type="FunFam" id="3.40.50.2020:FF:000025">
    <property type="entry name" value="Uridine monophosphate synthetase"/>
    <property type="match status" value="1"/>
</dbReference>
<accession>A0A7M7GGZ4</accession>
<dbReference type="HAMAP" id="MF_01208">
    <property type="entry name" value="PyrE"/>
    <property type="match status" value="1"/>
</dbReference>
<dbReference type="PANTHER" id="PTHR19278:SF9">
    <property type="entry name" value="URIDINE 5'-MONOPHOSPHATE SYNTHASE"/>
    <property type="match status" value="1"/>
</dbReference>
<evidence type="ECO:0000256" key="13">
    <source>
        <dbReference type="ARBA" id="ARBA00023268"/>
    </source>
</evidence>
<dbReference type="FunFam" id="3.20.20.70:FF:000114">
    <property type="entry name" value="Decarboxylase,orotidine phosphate"/>
    <property type="match status" value="1"/>
</dbReference>
<dbReference type="OrthoDB" id="10263753at2759"/>
<dbReference type="Proteomes" id="UP000002358">
    <property type="component" value="Chromosome 5"/>
</dbReference>
<dbReference type="GO" id="GO:0004590">
    <property type="term" value="F:orotidine-5'-phosphate decarboxylase activity"/>
    <property type="evidence" value="ECO:0007669"/>
    <property type="project" value="UniProtKB-EC"/>
</dbReference>
<dbReference type="InterPro" id="IPR013785">
    <property type="entry name" value="Aldolase_TIM"/>
</dbReference>
<evidence type="ECO:0000256" key="8">
    <source>
        <dbReference type="ARBA" id="ARBA00022676"/>
    </source>
</evidence>
<dbReference type="FunCoup" id="A0A7M7GGZ4">
    <property type="interactions" value="2198"/>
</dbReference>
<evidence type="ECO:0000256" key="2">
    <source>
        <dbReference type="ARBA" id="ARBA00004889"/>
    </source>
</evidence>
<sequence length="469" mass="51802">MKIDLKELAVELYDIGAVKYGNFTTKVGLQTPIYIDLRVIISYPDLLRRISESLFNLVDKKEFNHVCGVPYTALPIATVISTESNIPMIIRRKEAKSYGTKKMIEGVFKAGDTAVIVEDIITSGSSVIETVKDLQNEGLKVNTALVIVDREQGGKQNLENAGIVVKNLFTITELVGYLQEAGRLNEESVKVVKDYITSVKAPLKIKDFNNRLIQNFLARAKMTKNAAAAKLFRLMSEKQTTLCLAADFTKSQEIIDLANVAGPHIAVLKIHVDIIDDFDKNFIQQLKSIATKYNFLIMEDRKFGDIGQTVSYQYRNGIYNIAEWADLITVHPVSGKGVLQGIKQGLHGISEDRGVFIVAEMSSEGALTTGNYLTSAVSDSKDSDLTSGFVCQNNIFDDAGLIQLTPGVQLTKSTDNLGQQYNTPQDVVSKGADLVVVGRGITQANDKLSAVLEYKKVLWEAYETRIKQE</sequence>
<evidence type="ECO:0000256" key="4">
    <source>
        <dbReference type="ARBA" id="ARBA00009769"/>
    </source>
</evidence>
<organism evidence="17 18">
    <name type="scientific">Nasonia vitripennis</name>
    <name type="common">Parasitic wasp</name>
    <dbReference type="NCBI Taxonomy" id="7425"/>
    <lineage>
        <taxon>Eukaryota</taxon>
        <taxon>Metazoa</taxon>
        <taxon>Ecdysozoa</taxon>
        <taxon>Arthropoda</taxon>
        <taxon>Hexapoda</taxon>
        <taxon>Insecta</taxon>
        <taxon>Pterygota</taxon>
        <taxon>Neoptera</taxon>
        <taxon>Endopterygota</taxon>
        <taxon>Hymenoptera</taxon>
        <taxon>Apocrita</taxon>
        <taxon>Proctotrupomorpha</taxon>
        <taxon>Chalcidoidea</taxon>
        <taxon>Pteromalidae</taxon>
        <taxon>Pteromalinae</taxon>
        <taxon>Nasonia</taxon>
    </lineage>
</organism>
<evidence type="ECO:0000256" key="5">
    <source>
        <dbReference type="ARBA" id="ARBA00011971"/>
    </source>
</evidence>
<protein>
    <recommendedName>
        <fullName evidence="7">Uridine 5'-monophosphate synthase</fullName>
        <ecNumber evidence="5">2.4.2.10</ecNumber>
        <ecNumber evidence="6">4.1.1.23</ecNumber>
    </recommendedName>
</protein>
<proteinExistence type="inferred from homology"/>
<dbReference type="Pfam" id="PF00215">
    <property type="entry name" value="OMPdecase"/>
    <property type="match status" value="1"/>
</dbReference>
<dbReference type="SUPFAM" id="SSF51366">
    <property type="entry name" value="Ribulose-phoshate binding barrel"/>
    <property type="match status" value="1"/>
</dbReference>
<dbReference type="CDD" id="cd06223">
    <property type="entry name" value="PRTases_typeI"/>
    <property type="match status" value="1"/>
</dbReference>
<dbReference type="PROSITE" id="PS00156">
    <property type="entry name" value="OMPDECASE"/>
    <property type="match status" value="1"/>
</dbReference>
<dbReference type="AlphaFoldDB" id="A0A7M7GGZ4"/>
<keyword evidence="9" id="KW-0808">Transferase</keyword>
<comment type="pathway">
    <text evidence="2">Pyrimidine metabolism; UMP biosynthesis via de novo pathway; UMP from orotate: step 1/2.</text>
</comment>
<evidence type="ECO:0000313" key="17">
    <source>
        <dbReference type="EnsemblMetazoa" id="XP_001607108"/>
    </source>
</evidence>
<feature type="active site" description="For OMPdecase activity" evidence="14">
    <location>
        <position position="300"/>
    </location>
</feature>
<comment type="similarity">
    <text evidence="4">In the C-terminal section; belongs to the OMP decarboxylase family.</text>
</comment>
<dbReference type="Gene3D" id="3.40.50.2020">
    <property type="match status" value="1"/>
</dbReference>
<reference evidence="17" key="1">
    <citation type="submission" date="2021-01" db="UniProtKB">
        <authorList>
            <consortium name="EnsemblMetazoa"/>
        </authorList>
    </citation>
    <scope>IDENTIFICATION</scope>
</reference>